<reference evidence="2 3" key="1">
    <citation type="submission" date="2018-07" db="EMBL/GenBank/DDBJ databases">
        <title>Section-level genome sequencing of Aspergillus section Nigri to investigate inter- and intra-species variation.</title>
        <authorList>
            <consortium name="DOE Joint Genome Institute"/>
            <person name="Vesth T.C."/>
            <person name="Nybo J.L."/>
            <person name="Theobald S."/>
            <person name="Frisvad J.C."/>
            <person name="Larsen T.O."/>
            <person name="Nielsen K.F."/>
            <person name="Hoof J.B."/>
            <person name="Brandl J."/>
            <person name="Salamov A."/>
            <person name="Riley R."/>
            <person name="Gladden J.M."/>
            <person name="Phatale P."/>
            <person name="Nielsen M.T."/>
            <person name="Lyhne E.K."/>
            <person name="Kogle M.E."/>
            <person name="Strasser K."/>
            <person name="McDonnell E."/>
            <person name="Barry K."/>
            <person name="Clum A."/>
            <person name="Chen C."/>
            <person name="Nolan M."/>
            <person name="Sandor L."/>
            <person name="Kuo A."/>
            <person name="Lipzen A."/>
            <person name="Hainaut M."/>
            <person name="Drula E."/>
            <person name="Tsang A."/>
            <person name="Magnuson J.K."/>
            <person name="Henrissat B."/>
            <person name="Wiebenga A."/>
            <person name="Simmons B.A."/>
            <person name="Makela M.R."/>
            <person name="De vries R.P."/>
            <person name="Grigoriev I.V."/>
            <person name="Mortensen U.H."/>
            <person name="Baker S.E."/>
            <person name="Andersen M.R."/>
        </authorList>
    </citation>
    <scope>NUCLEOTIDE SEQUENCE [LARGE SCALE GENOMIC DNA]</scope>
    <source>
        <strain evidence="2 3">ATCC 13496</strain>
    </source>
</reference>
<evidence type="ECO:0000256" key="1">
    <source>
        <dbReference type="PIRSR" id="PIRSR607822-1"/>
    </source>
</evidence>
<dbReference type="Pfam" id="PF05147">
    <property type="entry name" value="LANC_like"/>
    <property type="match status" value="1"/>
</dbReference>
<sequence length="547" mass="60107">MSTADLPQYYPNNLIPLDINKETLKSALKELQVAVNRGATLLQEACPPQSEWGKPYNTGLYVGFPVIRYITHFGKSNLITFPLTGIALAFLRLDHQVKAFSNKEVGLPLDFRRLASEQIIPHGPDIPLLPERVAPFGSPSVLVGPLMRILAAAQSGASMSEADIECLRSVVQVAIGNDYMLPHGDGMMGTDEVLYGRAGLLWAVLSVRAHKYDEGATGLLTSIFESVPDLVDAIIKGGLQGRDDYVEEYGERGALPLMWHWHEDRYGLGAVHGMSGILAALLACDPEELNDGASRNYLPLIAETITGLCKICIAHNGHLPTNLPNRGPSSKRTSPLVQICHGSPGILTLMASARRNKPLITGFWQPEWDVAIRLASERVWEEGLLSKGGGICHGITGNAWPLLLLHDSFEYDKEEMQAARERYMEREQITSATVLDTGLTGDYFLSRALALMLHARETPPYHSSDTPTSNIYRLPDRPFSLTEGLAGIVCAWSDTCVSVQMRLQSMLLREKWPHSSASLKTDPTFQELESLRLGIPTLAYHRAAALP</sequence>
<dbReference type="VEuPathDB" id="FungiDB:M747DRAFT_228924"/>
<evidence type="ECO:0008006" key="4">
    <source>
        <dbReference type="Google" id="ProtNLM"/>
    </source>
</evidence>
<name>A0A370CEP2_ASPNG</name>
<dbReference type="CDD" id="cd04794">
    <property type="entry name" value="euk_LANCL"/>
    <property type="match status" value="1"/>
</dbReference>
<feature type="binding site" evidence="1">
    <location>
        <position position="393"/>
    </location>
    <ligand>
        <name>Zn(2+)</name>
        <dbReference type="ChEBI" id="CHEBI:29105"/>
    </ligand>
</feature>
<gene>
    <name evidence="2" type="ORF">M747DRAFT_228924</name>
</gene>
<protein>
    <recommendedName>
        <fullName evidence="4">Lanthionine synthetase C family protein</fullName>
    </recommendedName>
</protein>
<dbReference type="SMART" id="SM01260">
    <property type="entry name" value="LANC_like"/>
    <property type="match status" value="1"/>
</dbReference>
<feature type="binding site" evidence="1">
    <location>
        <position position="392"/>
    </location>
    <ligand>
        <name>Zn(2+)</name>
        <dbReference type="ChEBI" id="CHEBI:29105"/>
    </ligand>
</feature>
<proteinExistence type="predicted"/>
<dbReference type="GO" id="GO:0046872">
    <property type="term" value="F:metal ion binding"/>
    <property type="evidence" value="ECO:0007669"/>
    <property type="project" value="UniProtKB-KW"/>
</dbReference>
<dbReference type="InterPro" id="IPR012341">
    <property type="entry name" value="6hp_glycosidase-like_sf"/>
</dbReference>
<dbReference type="PANTHER" id="PTHR12736:SF7">
    <property type="entry name" value="LANC-LIKE PROTEIN 3"/>
    <property type="match status" value="1"/>
</dbReference>
<dbReference type="EMBL" id="KZ851901">
    <property type="protein sequence ID" value="RDH24543.1"/>
    <property type="molecule type" value="Genomic_DNA"/>
</dbReference>
<evidence type="ECO:0000313" key="2">
    <source>
        <dbReference type="EMBL" id="RDH24543.1"/>
    </source>
</evidence>
<dbReference type="GO" id="GO:0005975">
    <property type="term" value="P:carbohydrate metabolic process"/>
    <property type="evidence" value="ECO:0007669"/>
    <property type="project" value="InterPro"/>
</dbReference>
<dbReference type="InterPro" id="IPR007822">
    <property type="entry name" value="LANC-like"/>
</dbReference>
<keyword evidence="1" id="KW-0479">Metal-binding</keyword>
<dbReference type="SUPFAM" id="SSF158745">
    <property type="entry name" value="LanC-like"/>
    <property type="match status" value="1"/>
</dbReference>
<dbReference type="Gene3D" id="1.50.10.10">
    <property type="match status" value="1"/>
</dbReference>
<organism evidence="2 3">
    <name type="scientific">Aspergillus niger ATCC 13496</name>
    <dbReference type="NCBI Taxonomy" id="1353008"/>
    <lineage>
        <taxon>Eukaryota</taxon>
        <taxon>Fungi</taxon>
        <taxon>Dikarya</taxon>
        <taxon>Ascomycota</taxon>
        <taxon>Pezizomycotina</taxon>
        <taxon>Eurotiomycetes</taxon>
        <taxon>Eurotiomycetidae</taxon>
        <taxon>Eurotiales</taxon>
        <taxon>Aspergillaceae</taxon>
        <taxon>Aspergillus</taxon>
        <taxon>Aspergillus subgen. Circumdati</taxon>
    </lineage>
</organism>
<dbReference type="GO" id="GO:0031179">
    <property type="term" value="P:peptide modification"/>
    <property type="evidence" value="ECO:0007669"/>
    <property type="project" value="InterPro"/>
</dbReference>
<dbReference type="AlphaFoldDB" id="A0A370CEP2"/>
<evidence type="ECO:0000313" key="3">
    <source>
        <dbReference type="Proteomes" id="UP000253845"/>
    </source>
</evidence>
<dbReference type="GO" id="GO:0005886">
    <property type="term" value="C:plasma membrane"/>
    <property type="evidence" value="ECO:0007669"/>
    <property type="project" value="TreeGrafter"/>
</dbReference>
<dbReference type="PANTHER" id="PTHR12736">
    <property type="entry name" value="LANC-LIKE PROTEIN"/>
    <property type="match status" value="1"/>
</dbReference>
<dbReference type="Proteomes" id="UP000253845">
    <property type="component" value="Unassembled WGS sequence"/>
</dbReference>
<accession>A0A370CEP2</accession>
<feature type="binding site" evidence="1">
    <location>
        <position position="340"/>
    </location>
    <ligand>
        <name>Zn(2+)</name>
        <dbReference type="ChEBI" id="CHEBI:29105"/>
    </ligand>
</feature>
<dbReference type="PRINTS" id="PR01950">
    <property type="entry name" value="LANCSUPER"/>
</dbReference>
<keyword evidence="1" id="KW-0862">Zinc</keyword>